<dbReference type="Proteomes" id="UP000324022">
    <property type="component" value="Unassembled WGS sequence"/>
</dbReference>
<evidence type="ECO:0008006" key="5">
    <source>
        <dbReference type="Google" id="ProtNLM"/>
    </source>
</evidence>
<evidence type="ECO:0000313" key="3">
    <source>
        <dbReference type="EMBL" id="SPO21640.1"/>
    </source>
</evidence>
<keyword evidence="4" id="KW-1185">Reference proteome</keyword>
<feature type="compositionally biased region" description="Polar residues" evidence="1">
    <location>
        <begin position="110"/>
        <end position="119"/>
    </location>
</feature>
<keyword evidence="2" id="KW-0732">Signal</keyword>
<feature type="chain" id="PRO_5023147813" description="Effector family protein Eff1" evidence="2">
    <location>
        <begin position="21"/>
        <end position="343"/>
    </location>
</feature>
<feature type="signal peptide" evidence="2">
    <location>
        <begin position="1"/>
        <end position="20"/>
    </location>
</feature>
<feature type="region of interest" description="Disordered" evidence="1">
    <location>
        <begin position="319"/>
        <end position="343"/>
    </location>
</feature>
<gene>
    <name evidence="3" type="ORF">UTRI_01125_B</name>
</gene>
<dbReference type="OrthoDB" id="10681270at2759"/>
<dbReference type="AlphaFoldDB" id="A0A5C3DVM9"/>
<proteinExistence type="predicted"/>
<evidence type="ECO:0000256" key="2">
    <source>
        <dbReference type="SAM" id="SignalP"/>
    </source>
</evidence>
<name>A0A5C3DVM9_9BASI</name>
<organism evidence="3 4">
    <name type="scientific">Ustilago trichophora</name>
    <dbReference type="NCBI Taxonomy" id="86804"/>
    <lineage>
        <taxon>Eukaryota</taxon>
        <taxon>Fungi</taxon>
        <taxon>Dikarya</taxon>
        <taxon>Basidiomycota</taxon>
        <taxon>Ustilaginomycotina</taxon>
        <taxon>Ustilaginomycetes</taxon>
        <taxon>Ustilaginales</taxon>
        <taxon>Ustilaginaceae</taxon>
        <taxon>Ustilago</taxon>
    </lineage>
</organism>
<dbReference type="EMBL" id="OOIN01000003">
    <property type="protein sequence ID" value="SPO21640.1"/>
    <property type="molecule type" value="Genomic_DNA"/>
</dbReference>
<evidence type="ECO:0000256" key="1">
    <source>
        <dbReference type="SAM" id="MobiDB-lite"/>
    </source>
</evidence>
<accession>A0A5C3DVM9</accession>
<feature type="region of interest" description="Disordered" evidence="1">
    <location>
        <begin position="84"/>
        <end position="119"/>
    </location>
</feature>
<reference evidence="3 4" key="1">
    <citation type="submission" date="2018-03" db="EMBL/GenBank/DDBJ databases">
        <authorList>
            <person name="Guldener U."/>
        </authorList>
    </citation>
    <scope>NUCLEOTIDE SEQUENCE [LARGE SCALE GENOMIC DNA]</scope>
    <source>
        <strain evidence="3 4">NBRC100155</strain>
    </source>
</reference>
<protein>
    <recommendedName>
        <fullName evidence="5">Effector family protein Eff1</fullName>
    </recommendedName>
</protein>
<evidence type="ECO:0000313" key="4">
    <source>
        <dbReference type="Proteomes" id="UP000324022"/>
    </source>
</evidence>
<sequence length="343" mass="38829">MRLLSVAIVQLLYVVSVSRAVSPERALEELDEGLHRIQPDPTWLSLGNVREGIAQHTGAVTSQPVQNEHPWHLSLSMAHRWSPERAKPAVSEPAGIPFYDLRPKSPEPPSDSSITSSLQPSPLFLQMDRGTTSSGAPQPDLVFSKLILDKRSGLMKLPKKMTNMDSSWFDAVYQSMKMQFEGNTWSEDWRLKTQLGWMETLTSPRAKFFRAPGKVYMLRLKPGDWGVRDSREVILRHHSSTVLDGKQKHDLLTAWSTANEGKSLVLLGMYRNVVRKKAGSFFRYLRAEGYTVVPTKTENAEIYLVSENDAMHDAKVERYKYSENSPRRGSAATSHRADRDLHL</sequence>